<keyword evidence="5 7" id="KW-0472">Membrane</keyword>
<feature type="transmembrane region" description="Helical" evidence="7">
    <location>
        <begin position="119"/>
        <end position="139"/>
    </location>
</feature>
<reference evidence="9 10" key="1">
    <citation type="journal article" date="2011" name="Stand. Genomic Sci.">
        <title>Complete genome sequence of Thermomonospora curvata type strain (B9).</title>
        <authorList>
            <person name="Chertkov O."/>
            <person name="Sikorski J."/>
            <person name="Nolan M."/>
            <person name="Lapidus A."/>
            <person name="Lucas S."/>
            <person name="Del Rio T.G."/>
            <person name="Tice H."/>
            <person name="Cheng J.F."/>
            <person name="Goodwin L."/>
            <person name="Pitluck S."/>
            <person name="Liolios K."/>
            <person name="Ivanova N."/>
            <person name="Mavromatis K."/>
            <person name="Mikhailova N."/>
            <person name="Ovchinnikova G."/>
            <person name="Pati A."/>
            <person name="Chen A."/>
            <person name="Palaniappan K."/>
            <person name="Djao O.D."/>
            <person name="Land M."/>
            <person name="Hauser L."/>
            <person name="Chang Y.J."/>
            <person name="Jeffries C.D."/>
            <person name="Brettin T."/>
            <person name="Han C."/>
            <person name="Detter J.C."/>
            <person name="Rohde M."/>
            <person name="Goker M."/>
            <person name="Woyke T."/>
            <person name="Bristow J."/>
            <person name="Eisen J.A."/>
            <person name="Markowitz V."/>
            <person name="Hugenholtz P."/>
            <person name="Klenk H.P."/>
            <person name="Kyrpides N.C."/>
        </authorList>
    </citation>
    <scope>NUCLEOTIDE SEQUENCE [LARGE SCALE GENOMIC DNA]</scope>
    <source>
        <strain evidence="10">ATCC 19995 / DSM 43183 / JCM 3096 / KCTC 9072 / NBRC 15933 / NCIMB 10081 / Henssen B9</strain>
    </source>
</reference>
<dbReference type="KEGG" id="tcu:Tcur_4228"/>
<evidence type="ECO:0000256" key="5">
    <source>
        <dbReference type="ARBA" id="ARBA00023136"/>
    </source>
</evidence>
<dbReference type="InterPro" id="IPR007168">
    <property type="entry name" value="Phageshock_PspC_N"/>
</dbReference>
<dbReference type="eggNOG" id="COG1983">
    <property type="taxonomic scope" value="Bacteria"/>
</dbReference>
<feature type="region of interest" description="Disordered" evidence="6">
    <location>
        <begin position="186"/>
        <end position="231"/>
    </location>
</feature>
<dbReference type="STRING" id="471852.Tcur_4228"/>
<evidence type="ECO:0000256" key="4">
    <source>
        <dbReference type="ARBA" id="ARBA00022989"/>
    </source>
</evidence>
<protein>
    <submittedName>
        <fullName evidence="9">Phage shock protein C, PspC</fullName>
    </submittedName>
</protein>
<keyword evidence="3 7" id="KW-0812">Transmembrane</keyword>
<evidence type="ECO:0000256" key="3">
    <source>
        <dbReference type="ARBA" id="ARBA00022692"/>
    </source>
</evidence>
<sequence length="436" mass="44930">MGGMAEQQSTTTGPQAAPERPRLVRVPEGLLVAGVCTGLGRYLGVDPVVLRVGFAVLLLANGQGLLLYLAAYLLMPPAPQALAPAEQMLRRRFDAGTVLVLLGGLLGLLTMVVTAGRPLSGDALAGVTVLALVLLVAHARKVDFAQLARDLPERLQGQPVSPDAPAPPEGRVSLDKRVSLVKDVPAAAGRPADPPAGGVTDDPAAPGGRSCWSRPPDAPADPGGEPKRGCGRHSALTSVVLLSAMMAAAAMIPVALHGDHGIYGGHLVAAPALAVIGLGLLIGGWAGRPSGLATVGTVLTLGLLTSTAVAETPKGTRFGNVEWRPADASRTEQTYRLGVGSGRLDLTALPLSAGRRIRVNAEVLSGKLTITVPGRARVELDGRIALGDLTVNSRLDGGPFVQVERVLEPRSAGEGDPPVIELRVRVKVGDVEVRHV</sequence>
<feature type="compositionally biased region" description="Low complexity" evidence="6">
    <location>
        <begin position="186"/>
        <end position="198"/>
    </location>
</feature>
<evidence type="ECO:0000259" key="8">
    <source>
        <dbReference type="Pfam" id="PF04024"/>
    </source>
</evidence>
<keyword evidence="2" id="KW-1003">Cell membrane</keyword>
<feature type="region of interest" description="Disordered" evidence="6">
    <location>
        <begin position="1"/>
        <end position="20"/>
    </location>
</feature>
<dbReference type="AlphaFoldDB" id="D1A2A2"/>
<feature type="transmembrane region" description="Helical" evidence="7">
    <location>
        <begin position="95"/>
        <end position="113"/>
    </location>
</feature>
<dbReference type="PANTHER" id="PTHR33885:SF3">
    <property type="entry name" value="PHAGE SHOCK PROTEIN C"/>
    <property type="match status" value="1"/>
</dbReference>
<evidence type="ECO:0000256" key="2">
    <source>
        <dbReference type="ARBA" id="ARBA00022475"/>
    </source>
</evidence>
<proteinExistence type="predicted"/>
<evidence type="ECO:0000313" key="9">
    <source>
        <dbReference type="EMBL" id="ACY99755.1"/>
    </source>
</evidence>
<gene>
    <name evidence="9" type="ordered locus">Tcur_4228</name>
</gene>
<comment type="subcellular location">
    <subcellularLocation>
        <location evidence="1">Cell membrane</location>
        <topology evidence="1">Single-pass membrane protein</topology>
    </subcellularLocation>
</comment>
<feature type="compositionally biased region" description="Polar residues" evidence="6">
    <location>
        <begin position="1"/>
        <end position="14"/>
    </location>
</feature>
<keyword evidence="4 7" id="KW-1133">Transmembrane helix</keyword>
<evidence type="ECO:0000256" key="7">
    <source>
        <dbReference type="SAM" id="Phobius"/>
    </source>
</evidence>
<evidence type="ECO:0000256" key="1">
    <source>
        <dbReference type="ARBA" id="ARBA00004162"/>
    </source>
</evidence>
<feature type="transmembrane region" description="Helical" evidence="7">
    <location>
        <begin position="262"/>
        <end position="282"/>
    </location>
</feature>
<name>D1A2A2_THECD</name>
<dbReference type="GO" id="GO:0005886">
    <property type="term" value="C:plasma membrane"/>
    <property type="evidence" value="ECO:0007669"/>
    <property type="project" value="UniProtKB-SubCell"/>
</dbReference>
<dbReference type="EMBL" id="CP001738">
    <property type="protein sequence ID" value="ACY99755.1"/>
    <property type="molecule type" value="Genomic_DNA"/>
</dbReference>
<feature type="transmembrane region" description="Helical" evidence="7">
    <location>
        <begin position="48"/>
        <end position="74"/>
    </location>
</feature>
<dbReference type="PANTHER" id="PTHR33885">
    <property type="entry name" value="PHAGE SHOCK PROTEIN C"/>
    <property type="match status" value="1"/>
</dbReference>
<accession>D1A2A2</accession>
<organism evidence="9 10">
    <name type="scientific">Thermomonospora curvata (strain ATCC 19995 / DSM 43183 / JCM 3096 / KCTC 9072 / NBRC 15933 / NCIMB 10081 / Henssen B9)</name>
    <dbReference type="NCBI Taxonomy" id="471852"/>
    <lineage>
        <taxon>Bacteria</taxon>
        <taxon>Bacillati</taxon>
        <taxon>Actinomycetota</taxon>
        <taxon>Actinomycetes</taxon>
        <taxon>Streptosporangiales</taxon>
        <taxon>Thermomonosporaceae</taxon>
        <taxon>Thermomonospora</taxon>
    </lineage>
</organism>
<evidence type="ECO:0000313" key="10">
    <source>
        <dbReference type="Proteomes" id="UP000001918"/>
    </source>
</evidence>
<dbReference type="OrthoDB" id="3535301at2"/>
<dbReference type="Proteomes" id="UP000001918">
    <property type="component" value="Chromosome"/>
</dbReference>
<dbReference type="HOGENOM" id="CLU_030489_2_0_11"/>
<dbReference type="InterPro" id="IPR052027">
    <property type="entry name" value="PspC"/>
</dbReference>
<feature type="transmembrane region" description="Helical" evidence="7">
    <location>
        <begin position="235"/>
        <end position="256"/>
    </location>
</feature>
<evidence type="ECO:0000256" key="6">
    <source>
        <dbReference type="SAM" id="MobiDB-lite"/>
    </source>
</evidence>
<feature type="domain" description="Phage shock protein PspC N-terminal" evidence="8">
    <location>
        <begin position="22"/>
        <end position="77"/>
    </location>
</feature>
<keyword evidence="10" id="KW-1185">Reference proteome</keyword>
<dbReference type="Pfam" id="PF04024">
    <property type="entry name" value="PspC"/>
    <property type="match status" value="1"/>
</dbReference>